<keyword evidence="7 9" id="KW-1133">Transmembrane helix</keyword>
<keyword evidence="3 9" id="KW-0813">Transport</keyword>
<dbReference type="PROSITE" id="PS50928">
    <property type="entry name" value="ABC_TM1"/>
    <property type="match status" value="1"/>
</dbReference>
<dbReference type="PANTHER" id="PTHR30425:SF1">
    <property type="entry name" value="PHOSPHATE TRANSPORT SYSTEM PERMEASE PROTEIN PSTC"/>
    <property type="match status" value="1"/>
</dbReference>
<evidence type="ECO:0000256" key="1">
    <source>
        <dbReference type="ARBA" id="ARBA00004651"/>
    </source>
</evidence>
<feature type="transmembrane region" description="Helical" evidence="9">
    <location>
        <begin position="265"/>
        <end position="287"/>
    </location>
</feature>
<accession>C7NQ24</accession>
<feature type="transmembrane region" description="Helical" evidence="9">
    <location>
        <begin position="34"/>
        <end position="54"/>
    </location>
</feature>
<evidence type="ECO:0000313" key="13">
    <source>
        <dbReference type="Proteomes" id="UP000002071"/>
    </source>
</evidence>
<keyword evidence="6 9" id="KW-0812">Transmembrane</keyword>
<sequence length="372" mass="39171">MTAEFQSPARGSAVVRWGRERGRSLRRSVERLGWVGRLLAVGQLSLVVAAFVGFLVQSVWTPLFVVSFLVVFGLGWGLREALTAKIMTFLMTVSALVTLGLIAVFLVLEAIPAFQTAGLDLINPFGENAWAASQGQYSLVPMIWGTVLTTIVAVAVAGPLGIAGALFISEIAPGWVRDIVKPAVEILAGIPSIVYGFIGFTIINPYVTGRLSVNPGALFAIGVVIGFMALPTVISVAEDALAAVPSPMKDGSLAVGATDWQTMQSVTVPAAFSGISAAVLLGIGRAMGETMAATVMISHSRRLPEPTGYNVFDSTETLTTFIASSYGHVTPGETFWSALFAAGVVLLVIVTGLGIASQLVEMRMERKLQGNQ</sequence>
<dbReference type="OrthoDB" id="301029at2157"/>
<keyword evidence="4 10" id="KW-1003">Cell membrane</keyword>
<dbReference type="Pfam" id="PF00528">
    <property type="entry name" value="BPD_transp_1"/>
    <property type="match status" value="1"/>
</dbReference>
<dbReference type="Proteomes" id="UP000002071">
    <property type="component" value="Chromosome"/>
</dbReference>
<dbReference type="GeneID" id="8383872"/>
<dbReference type="GO" id="GO:0006817">
    <property type="term" value="P:phosphate ion transport"/>
    <property type="evidence" value="ECO:0007669"/>
    <property type="project" value="UniProtKB-KW"/>
</dbReference>
<organism evidence="12 13">
    <name type="scientific">Halorhabdus utahensis (strain DSM 12940 / JCM 11049 / AX-2)</name>
    <dbReference type="NCBI Taxonomy" id="519442"/>
    <lineage>
        <taxon>Archaea</taxon>
        <taxon>Methanobacteriati</taxon>
        <taxon>Methanobacteriota</taxon>
        <taxon>Stenosarchaea group</taxon>
        <taxon>Halobacteria</taxon>
        <taxon>Halobacteriales</taxon>
        <taxon>Haloarculaceae</taxon>
        <taxon>Halorhabdus</taxon>
    </lineage>
</organism>
<evidence type="ECO:0000256" key="6">
    <source>
        <dbReference type="ARBA" id="ARBA00022692"/>
    </source>
</evidence>
<comment type="similarity">
    <text evidence="2 10">Belongs to the binding-protein-dependent transport system permease family. CysTW subfamily.</text>
</comment>
<feature type="transmembrane region" description="Helical" evidence="9">
    <location>
        <begin position="142"/>
        <end position="166"/>
    </location>
</feature>
<dbReference type="InterPro" id="IPR011864">
    <property type="entry name" value="Phosphate_PstC"/>
</dbReference>
<evidence type="ECO:0000256" key="10">
    <source>
        <dbReference type="RuleBase" id="RU363054"/>
    </source>
</evidence>
<keyword evidence="13" id="KW-1185">Reference proteome</keyword>
<feature type="domain" description="ABC transmembrane type-1" evidence="11">
    <location>
        <begin position="143"/>
        <end position="357"/>
    </location>
</feature>
<dbReference type="GO" id="GO:0005315">
    <property type="term" value="F:phosphate transmembrane transporter activity"/>
    <property type="evidence" value="ECO:0007669"/>
    <property type="project" value="InterPro"/>
</dbReference>
<dbReference type="eggNOG" id="arCOG00167">
    <property type="taxonomic scope" value="Archaea"/>
</dbReference>
<dbReference type="NCBIfam" id="TIGR02138">
    <property type="entry name" value="phosphate_pstC"/>
    <property type="match status" value="1"/>
</dbReference>
<dbReference type="AlphaFoldDB" id="C7NQ24"/>
<protein>
    <recommendedName>
        <fullName evidence="10">Phosphate transport system permease protein</fullName>
    </recommendedName>
</protein>
<evidence type="ECO:0000256" key="4">
    <source>
        <dbReference type="ARBA" id="ARBA00022475"/>
    </source>
</evidence>
<evidence type="ECO:0000256" key="9">
    <source>
        <dbReference type="RuleBase" id="RU363032"/>
    </source>
</evidence>
<evidence type="ECO:0000256" key="3">
    <source>
        <dbReference type="ARBA" id="ARBA00022448"/>
    </source>
</evidence>
<dbReference type="PANTHER" id="PTHR30425">
    <property type="entry name" value="PHOSPHATE TRANSPORT SYSTEM PERMEASE PROTEIN PST"/>
    <property type="match status" value="1"/>
</dbReference>
<dbReference type="GO" id="GO:0005886">
    <property type="term" value="C:plasma membrane"/>
    <property type="evidence" value="ECO:0007669"/>
    <property type="project" value="UniProtKB-SubCell"/>
</dbReference>
<evidence type="ECO:0000256" key="7">
    <source>
        <dbReference type="ARBA" id="ARBA00022989"/>
    </source>
</evidence>
<keyword evidence="5 10" id="KW-0592">Phosphate transport</keyword>
<dbReference type="CDD" id="cd06261">
    <property type="entry name" value="TM_PBP2"/>
    <property type="match status" value="1"/>
</dbReference>
<dbReference type="STRING" id="519442.Huta_1593"/>
<comment type="subcellular location">
    <subcellularLocation>
        <location evidence="1 9">Cell membrane</location>
        <topology evidence="1 9">Multi-pass membrane protein</topology>
    </subcellularLocation>
</comment>
<dbReference type="InterPro" id="IPR035906">
    <property type="entry name" value="MetI-like_sf"/>
</dbReference>
<evidence type="ECO:0000256" key="8">
    <source>
        <dbReference type="ARBA" id="ARBA00023136"/>
    </source>
</evidence>
<evidence type="ECO:0000256" key="5">
    <source>
        <dbReference type="ARBA" id="ARBA00022592"/>
    </source>
</evidence>
<reference evidence="12 13" key="1">
    <citation type="journal article" date="2009" name="Stand. Genomic Sci.">
        <title>Complete genome sequence of Halorhabdus utahensis type strain (AX-2).</title>
        <authorList>
            <person name="Anderson I."/>
            <person name="Tindall B.J."/>
            <person name="Pomrenke H."/>
            <person name="Goker M."/>
            <person name="Lapidus A."/>
            <person name="Nolan M."/>
            <person name="Copeland A."/>
            <person name="Glavina Del Rio T."/>
            <person name="Chen F."/>
            <person name="Tice H."/>
            <person name="Cheng J.F."/>
            <person name="Lucas S."/>
            <person name="Chertkov O."/>
            <person name="Bruce D."/>
            <person name="Brettin T."/>
            <person name="Detter J.C."/>
            <person name="Han C."/>
            <person name="Goodwin L."/>
            <person name="Land M."/>
            <person name="Hauser L."/>
            <person name="Chang Y.J."/>
            <person name="Jeffries C.D."/>
            <person name="Pitluck S."/>
            <person name="Pati A."/>
            <person name="Mavromatis K."/>
            <person name="Ivanova N."/>
            <person name="Ovchinnikova G."/>
            <person name="Chen A."/>
            <person name="Palaniappan K."/>
            <person name="Chain P."/>
            <person name="Rohde M."/>
            <person name="Bristow J."/>
            <person name="Eisen J.A."/>
            <person name="Markowitz V."/>
            <person name="Hugenholtz P."/>
            <person name="Kyrpides N.C."/>
            <person name="Klenk H.P."/>
        </authorList>
    </citation>
    <scope>NUCLEOTIDE SEQUENCE [LARGE SCALE GENOMIC DNA]</scope>
    <source>
        <strain evidence="13">DSM 12940 / JCM 11049 / AX-2</strain>
    </source>
</reference>
<keyword evidence="8 9" id="KW-0472">Membrane</keyword>
<dbReference type="RefSeq" id="WP_015789342.1">
    <property type="nucleotide sequence ID" value="NC_013158.1"/>
</dbReference>
<gene>
    <name evidence="12" type="ordered locus">Huta_1593</name>
</gene>
<name>C7NQ24_HALUD</name>
<dbReference type="HOGENOM" id="CLU_033621_1_0_2"/>
<proteinExistence type="inferred from homology"/>
<dbReference type="SUPFAM" id="SSF161098">
    <property type="entry name" value="MetI-like"/>
    <property type="match status" value="1"/>
</dbReference>
<evidence type="ECO:0000256" key="2">
    <source>
        <dbReference type="ARBA" id="ARBA00007069"/>
    </source>
</evidence>
<dbReference type="Gene3D" id="1.10.3720.10">
    <property type="entry name" value="MetI-like"/>
    <property type="match status" value="1"/>
</dbReference>
<dbReference type="InterPro" id="IPR000515">
    <property type="entry name" value="MetI-like"/>
</dbReference>
<evidence type="ECO:0000259" key="11">
    <source>
        <dbReference type="PROSITE" id="PS50928"/>
    </source>
</evidence>
<feature type="transmembrane region" description="Helical" evidence="9">
    <location>
        <begin position="60"/>
        <end position="78"/>
    </location>
</feature>
<feature type="transmembrane region" description="Helical" evidence="9">
    <location>
        <begin position="186"/>
        <end position="207"/>
    </location>
</feature>
<comment type="function">
    <text evidence="10">Part of the binding-protein-dependent transport system for phosphate; probably responsible for the translocation of the substrate across the membrane.</text>
</comment>
<feature type="transmembrane region" description="Helical" evidence="9">
    <location>
        <begin position="219"/>
        <end position="244"/>
    </location>
</feature>
<dbReference type="EMBL" id="CP001687">
    <property type="protein sequence ID" value="ACV11768.1"/>
    <property type="molecule type" value="Genomic_DNA"/>
</dbReference>
<evidence type="ECO:0000313" key="12">
    <source>
        <dbReference type="EMBL" id="ACV11768.1"/>
    </source>
</evidence>
<feature type="transmembrane region" description="Helical" evidence="9">
    <location>
        <begin position="335"/>
        <end position="356"/>
    </location>
</feature>
<dbReference type="KEGG" id="hut:Huta_1593"/>
<feature type="transmembrane region" description="Helical" evidence="9">
    <location>
        <begin position="90"/>
        <end position="111"/>
    </location>
</feature>
<dbReference type="InterPro" id="IPR051124">
    <property type="entry name" value="Phosphate_Transport_Permease"/>
</dbReference>